<comment type="caution">
    <text evidence="2">The sequence shown here is derived from an EMBL/GenBank/DDBJ whole genome shotgun (WGS) entry which is preliminary data.</text>
</comment>
<evidence type="ECO:0000313" key="3">
    <source>
        <dbReference type="Proteomes" id="UP000070572"/>
    </source>
</evidence>
<dbReference type="Proteomes" id="UP000070572">
    <property type="component" value="Unassembled WGS sequence"/>
</dbReference>
<accession>A0AB34WXQ2</accession>
<evidence type="ECO:0000259" key="1">
    <source>
        <dbReference type="Pfam" id="PF04991"/>
    </source>
</evidence>
<dbReference type="GO" id="GO:0009100">
    <property type="term" value="P:glycoprotein metabolic process"/>
    <property type="evidence" value="ECO:0007669"/>
    <property type="project" value="UniProtKB-ARBA"/>
</dbReference>
<dbReference type="PANTHER" id="PTHR43404">
    <property type="entry name" value="LIPOPOLYSACCHARIDE CHOLINEPHOSPHOTRANSFERASE LICD"/>
    <property type="match status" value="1"/>
</dbReference>
<dbReference type="InterPro" id="IPR052942">
    <property type="entry name" value="LPS_cholinephosphotransferase"/>
</dbReference>
<feature type="domain" description="LicD/FKTN/FKRP nucleotidyltransferase" evidence="1">
    <location>
        <begin position="29"/>
        <end position="251"/>
    </location>
</feature>
<gene>
    <name evidence="2" type="ORF">HMPREF1862_01713</name>
</gene>
<dbReference type="InterPro" id="IPR007074">
    <property type="entry name" value="LicD/FKTN/FKRP_NTP_transf"/>
</dbReference>
<sequence>MNKSASEYISSGEARKIELDILKEFDRICQDHNLRYVLSYGTLLGAIRHDGFIPWDDDIDVCMPREDYEKLFNLWLSNPQTFTYTLISSRDKTFPNCWFKLVDPETITHLDYYDNKIPHGIWIDIFPYENTGSVTWKVKIIFFLLKPLAFLLSVANMNPDAGTSRVRILAKKLLIPLKNILNRFTISAKMDSIAARINSLGGSGVLIQVFGEECLKPIKESDIFPVSYVSFENHIFPAPSNPSKVLNTYYGNWRKLPPKDEQIAHFTRAKHI</sequence>
<dbReference type="PANTHER" id="PTHR43404:SF2">
    <property type="entry name" value="LIPOPOLYSACCHARIDE CHOLINEPHOSPHOTRANSFERASE LICD"/>
    <property type="match status" value="1"/>
</dbReference>
<organism evidence="2 3">
    <name type="scientific">Varibaculum cambriense</name>
    <dbReference type="NCBI Taxonomy" id="184870"/>
    <lineage>
        <taxon>Bacteria</taxon>
        <taxon>Bacillati</taxon>
        <taxon>Actinomycetota</taxon>
        <taxon>Actinomycetes</taxon>
        <taxon>Actinomycetales</taxon>
        <taxon>Actinomycetaceae</taxon>
        <taxon>Varibaculum</taxon>
    </lineage>
</organism>
<protein>
    <submittedName>
        <fullName evidence="2">LICD family protein</fullName>
    </submittedName>
</protein>
<proteinExistence type="predicted"/>
<dbReference type="Pfam" id="PF04991">
    <property type="entry name" value="LicD"/>
    <property type="match status" value="1"/>
</dbReference>
<evidence type="ECO:0000313" key="2">
    <source>
        <dbReference type="EMBL" id="KXB79676.1"/>
    </source>
</evidence>
<dbReference type="AlphaFoldDB" id="A0AB34WXQ2"/>
<reference evidence="2 3" key="1">
    <citation type="submission" date="2016-01" db="EMBL/GenBank/DDBJ databases">
        <authorList>
            <person name="Mitreva M."/>
            <person name="Pepin K.H."/>
            <person name="Mihindukulasuriya K.A."/>
            <person name="Fulton R."/>
            <person name="Fronick C."/>
            <person name="O'Laughlin M."/>
            <person name="Miner T."/>
            <person name="Herter B."/>
            <person name="Rosa B.A."/>
            <person name="Cordes M."/>
            <person name="Tomlinson C."/>
            <person name="Wollam A."/>
            <person name="Palsikar V.B."/>
            <person name="Mardis E.R."/>
            <person name="Wilson R.K."/>
        </authorList>
    </citation>
    <scope>NUCLEOTIDE SEQUENCE [LARGE SCALE GENOMIC DNA]</scope>
    <source>
        <strain evidence="2 3">DNF00696</strain>
    </source>
</reference>
<name>A0AB34WXQ2_9ACTO</name>
<dbReference type="RefSeq" id="WP_060920770.1">
    <property type="nucleotide sequence ID" value="NZ_KQ960687.1"/>
</dbReference>
<dbReference type="EMBL" id="LSDN01000023">
    <property type="protein sequence ID" value="KXB79676.1"/>
    <property type="molecule type" value="Genomic_DNA"/>
</dbReference>